<accession>A0A8J4UZD5</accession>
<feature type="non-terminal residue" evidence="2">
    <location>
        <position position="1"/>
    </location>
</feature>
<evidence type="ECO:0000313" key="2">
    <source>
        <dbReference type="EMBL" id="KAF5906800.1"/>
    </source>
</evidence>
<reference evidence="2" key="1">
    <citation type="submission" date="2020-07" db="EMBL/GenBank/DDBJ databases">
        <title>Clarias magur genome sequencing, assembly and annotation.</title>
        <authorList>
            <person name="Kushwaha B."/>
            <person name="Kumar R."/>
            <person name="Das P."/>
            <person name="Joshi C.G."/>
            <person name="Kumar D."/>
            <person name="Nagpure N.S."/>
            <person name="Pandey M."/>
            <person name="Agarwal S."/>
            <person name="Srivastava S."/>
            <person name="Singh M."/>
            <person name="Sahoo L."/>
            <person name="Jayasankar P."/>
            <person name="Meher P.K."/>
            <person name="Koringa P.G."/>
            <person name="Iquebal M.A."/>
            <person name="Das S.P."/>
            <person name="Bit A."/>
            <person name="Patnaik S."/>
            <person name="Patel N."/>
            <person name="Shah T.M."/>
            <person name="Hinsu A."/>
            <person name="Jena J.K."/>
        </authorList>
    </citation>
    <scope>NUCLEOTIDE SEQUENCE</scope>
    <source>
        <strain evidence="2">CIFAMagur01</strain>
        <tissue evidence="2">Testis</tissue>
    </source>
</reference>
<dbReference type="EMBL" id="QNUK01000028">
    <property type="protein sequence ID" value="KAF5906800.1"/>
    <property type="molecule type" value="Genomic_DNA"/>
</dbReference>
<dbReference type="Proteomes" id="UP000727407">
    <property type="component" value="Unassembled WGS sequence"/>
</dbReference>
<comment type="caution">
    <text evidence="2">The sequence shown here is derived from an EMBL/GenBank/DDBJ whole genome shotgun (WGS) entry which is preliminary data.</text>
</comment>
<dbReference type="AlphaFoldDB" id="A0A8J4UZD5"/>
<keyword evidence="3" id="KW-1185">Reference proteome</keyword>
<sequence length="562" mass="63024">SRVMKSSDTRKQKEFFEKKRMQNRHNLLVPPPASPKKVGGSMDLLTMFIVNRIALKKEHAGMKKSVAGKTLELPMSPCSPSRLSLAESESLFSDQSLSLKKRKPSLLDEFKLKTMTPLVESNLFDNSTPANQHWVQGSVGSFSSTLPSLSESFNLRSRPAAHIASSPPTESHCTKYAQPVGMCEYNSWTVPFQTEASQASFADGVQFVSSLHSRESSGPSIQSTENPFHDLETNSQEERQPFFALINEGEVDLSGKKTTKPCFQTENPHAPTRSHDFIKSYSKDRSIDFLSQHVSRCADCRPCRVHRIISEHVCESPVTCSREEGCVTSDDAANSVPSLQNILEKGQKQHGDSYMYLSHSKDIMRTSQSCPSGMSAPTRVLPCNQSMMCRESKAYGITKALKRINYEQDCERDQFVPSWLQTNMESGRTCKKVSPRIQDKATQTAGFYGLISQDASVQCCILKAPRMGIFTAPRDHSHHSKRHKAHATRRQTCHSSEKHGSNQVAQSEIHKVERNTSWMMSKTERTKQDPEMFMGHECLSESESQTCMKKHSLLPCFQTNAP</sequence>
<organism evidence="2 3">
    <name type="scientific">Clarias magur</name>
    <name type="common">Asian catfish</name>
    <name type="synonym">Macropteronotus magur</name>
    <dbReference type="NCBI Taxonomy" id="1594786"/>
    <lineage>
        <taxon>Eukaryota</taxon>
        <taxon>Metazoa</taxon>
        <taxon>Chordata</taxon>
        <taxon>Craniata</taxon>
        <taxon>Vertebrata</taxon>
        <taxon>Euteleostomi</taxon>
        <taxon>Actinopterygii</taxon>
        <taxon>Neopterygii</taxon>
        <taxon>Teleostei</taxon>
        <taxon>Ostariophysi</taxon>
        <taxon>Siluriformes</taxon>
        <taxon>Clariidae</taxon>
        <taxon>Clarias</taxon>
    </lineage>
</organism>
<evidence type="ECO:0000313" key="3">
    <source>
        <dbReference type="Proteomes" id="UP000727407"/>
    </source>
</evidence>
<feature type="region of interest" description="Disordered" evidence="1">
    <location>
        <begin position="487"/>
        <end position="527"/>
    </location>
</feature>
<evidence type="ECO:0000256" key="1">
    <source>
        <dbReference type="SAM" id="MobiDB-lite"/>
    </source>
</evidence>
<name>A0A8J4UZD5_CLAMG</name>
<proteinExistence type="predicted"/>
<dbReference type="OrthoDB" id="6430388at2759"/>
<protein>
    <submittedName>
        <fullName evidence="2">Uncharacterized protein</fullName>
    </submittedName>
</protein>
<feature type="non-terminal residue" evidence="2">
    <location>
        <position position="562"/>
    </location>
</feature>
<gene>
    <name evidence="2" type="ORF">DAT39_003451</name>
</gene>